<evidence type="ECO:0000313" key="6">
    <source>
        <dbReference type="EMBL" id="CAB4798864.1"/>
    </source>
</evidence>
<dbReference type="Pfam" id="PF12005">
    <property type="entry name" value="DUF3499"/>
    <property type="match status" value="1"/>
</dbReference>
<sequence length="130" mass="14132">MSNSDATTARSRGLSRTCSRSGCRKIAIKTLTYIYADSTAVLGPLATYAEPHAYDLCNSHSEKMTVPMGWTVLQHSPDTNNVGPSDDDLMAIADAIRNVGKSETTKEEKVAKQVPQQEVGRRGHLRVLPS</sequence>
<evidence type="ECO:0000313" key="4">
    <source>
        <dbReference type="EMBL" id="CAB4733258.1"/>
    </source>
</evidence>
<dbReference type="EMBL" id="CAEZUF010000001">
    <property type="protein sequence ID" value="CAB4582851.1"/>
    <property type="molecule type" value="Genomic_DNA"/>
</dbReference>
<dbReference type="EMBL" id="CAFAAT010000010">
    <property type="protein sequence ID" value="CAB4798864.1"/>
    <property type="molecule type" value="Genomic_DNA"/>
</dbReference>
<dbReference type="EMBL" id="CAFBQT010000025">
    <property type="protein sequence ID" value="CAB5061192.1"/>
    <property type="molecule type" value="Genomic_DNA"/>
</dbReference>
<evidence type="ECO:0000313" key="10">
    <source>
        <dbReference type="EMBL" id="CAB5061192.1"/>
    </source>
</evidence>
<protein>
    <submittedName>
        <fullName evidence="5">Unannotated protein</fullName>
    </submittedName>
</protein>
<feature type="region of interest" description="Disordered" evidence="1">
    <location>
        <begin position="101"/>
        <end position="130"/>
    </location>
</feature>
<evidence type="ECO:0000313" key="7">
    <source>
        <dbReference type="EMBL" id="CAB4937151.1"/>
    </source>
</evidence>
<dbReference type="EMBL" id="CAEZYX010000002">
    <property type="protein sequence ID" value="CAB4733258.1"/>
    <property type="molecule type" value="Genomic_DNA"/>
</dbReference>
<accession>A0A6J6WI38</accession>
<dbReference type="EMBL" id="CAFBOI010000002">
    <property type="protein sequence ID" value="CAB4970174.1"/>
    <property type="molecule type" value="Genomic_DNA"/>
</dbReference>
<dbReference type="EMBL" id="CAFBPL010000009">
    <property type="protein sequence ID" value="CAB5008853.1"/>
    <property type="molecule type" value="Genomic_DNA"/>
</dbReference>
<dbReference type="EMBL" id="CAEZWY010000009">
    <property type="protein sequence ID" value="CAB4663654.1"/>
    <property type="molecule type" value="Genomic_DNA"/>
</dbReference>
<proteinExistence type="predicted"/>
<reference evidence="5" key="1">
    <citation type="submission" date="2020-05" db="EMBL/GenBank/DDBJ databases">
        <authorList>
            <person name="Chiriac C."/>
            <person name="Salcher M."/>
            <person name="Ghai R."/>
            <person name="Kavagutti S V."/>
        </authorList>
    </citation>
    <scope>NUCLEOTIDE SEQUENCE</scope>
</reference>
<evidence type="ECO:0000313" key="5">
    <source>
        <dbReference type="EMBL" id="CAB4783176.1"/>
    </source>
</evidence>
<dbReference type="EMBL" id="CAFAAE010000005">
    <property type="protein sequence ID" value="CAB4783176.1"/>
    <property type="molecule type" value="Genomic_DNA"/>
</dbReference>
<dbReference type="InterPro" id="IPR021888">
    <property type="entry name" value="DUF3499"/>
</dbReference>
<evidence type="ECO:0000313" key="9">
    <source>
        <dbReference type="EMBL" id="CAB5008853.1"/>
    </source>
</evidence>
<organism evidence="5">
    <name type="scientific">freshwater metagenome</name>
    <dbReference type="NCBI Taxonomy" id="449393"/>
    <lineage>
        <taxon>unclassified sequences</taxon>
        <taxon>metagenomes</taxon>
        <taxon>ecological metagenomes</taxon>
    </lineage>
</organism>
<dbReference type="EMBL" id="CAFBNI010000003">
    <property type="protein sequence ID" value="CAB4937151.1"/>
    <property type="molecule type" value="Genomic_DNA"/>
</dbReference>
<evidence type="ECO:0000256" key="1">
    <source>
        <dbReference type="SAM" id="MobiDB-lite"/>
    </source>
</evidence>
<evidence type="ECO:0000313" key="2">
    <source>
        <dbReference type="EMBL" id="CAB4582851.1"/>
    </source>
</evidence>
<dbReference type="AlphaFoldDB" id="A0A6J6WI38"/>
<name>A0A6J6WI38_9ZZZZ</name>
<evidence type="ECO:0000313" key="3">
    <source>
        <dbReference type="EMBL" id="CAB4663654.1"/>
    </source>
</evidence>
<evidence type="ECO:0000313" key="8">
    <source>
        <dbReference type="EMBL" id="CAB4970174.1"/>
    </source>
</evidence>
<gene>
    <name evidence="2" type="ORF">UFOPK1791_00015</name>
    <name evidence="3" type="ORF">UFOPK2312_00167</name>
    <name evidence="4" type="ORF">UFOPK2802_00033</name>
    <name evidence="5" type="ORF">UFOPK2982_00070</name>
    <name evidence="6" type="ORF">UFOPK3083_00215</name>
    <name evidence="7" type="ORF">UFOPK3783_00072</name>
    <name evidence="8" type="ORF">UFOPK3948_00032</name>
    <name evidence="9" type="ORF">UFOPK4113_00178</name>
    <name evidence="10" type="ORF">UFOPK4355_00331</name>
</gene>